<accession>A0A5C2LJ35</accession>
<name>A0A5C2LJ35_KLEPN</name>
<evidence type="ECO:0000313" key="2">
    <source>
        <dbReference type="Proteomes" id="UP000325127"/>
    </source>
</evidence>
<gene>
    <name evidence="1" type="ORF">FZ928_04105</name>
</gene>
<reference evidence="1 2" key="1">
    <citation type="submission" date="2019-08" db="EMBL/GenBank/DDBJ databases">
        <title>Emergence of NDM-5-producing hypervirulent Klebsiella pneumoniae from clinical infections.</title>
        <authorList>
            <person name="Shen Z."/>
            <person name="Zhang H."/>
            <person name="Li M."/>
        </authorList>
    </citation>
    <scope>NUCLEOTIDE SEQUENCE [LARGE SCALE GENOMIC DNA]</scope>
    <source>
        <strain evidence="1 2">RJ18-01</strain>
    </source>
</reference>
<dbReference type="EMBL" id="CP043670">
    <property type="protein sequence ID" value="QEP92272.1"/>
    <property type="molecule type" value="Genomic_DNA"/>
</dbReference>
<protein>
    <submittedName>
        <fullName evidence="1">Uncharacterized protein</fullName>
    </submittedName>
</protein>
<proteinExistence type="predicted"/>
<sequence length="125" mass="14464">MNSLAIQPRWQAVVERWLAFLVTQRRLKPAAEGYQVCAGEEREDEHPHFSGHDLTLSQILRGARNELSLLNDAQWSPESRPLTIRPAPRIFRNWRQFANSLHSAYSARYACLRWEPALAAPQNRC</sequence>
<dbReference type="Proteomes" id="UP000325127">
    <property type="component" value="Chromosome"/>
</dbReference>
<evidence type="ECO:0000313" key="1">
    <source>
        <dbReference type="EMBL" id="QEP92272.1"/>
    </source>
</evidence>
<dbReference type="AlphaFoldDB" id="A0A5C2LJ35"/>
<organism evidence="1 2">
    <name type="scientific">Klebsiella pneumoniae</name>
    <dbReference type="NCBI Taxonomy" id="573"/>
    <lineage>
        <taxon>Bacteria</taxon>
        <taxon>Pseudomonadati</taxon>
        <taxon>Pseudomonadota</taxon>
        <taxon>Gammaproteobacteria</taxon>
        <taxon>Enterobacterales</taxon>
        <taxon>Enterobacteriaceae</taxon>
        <taxon>Klebsiella/Raoultella group</taxon>
        <taxon>Klebsiella</taxon>
        <taxon>Klebsiella pneumoniae complex</taxon>
    </lineage>
</organism>